<evidence type="ECO:0000256" key="1">
    <source>
        <dbReference type="ARBA" id="ARBA00022691"/>
    </source>
</evidence>
<name>A0A6M1RDC3_9ACTN</name>
<dbReference type="Gene3D" id="3.20.20.70">
    <property type="entry name" value="Aldolase class I"/>
    <property type="match status" value="1"/>
</dbReference>
<keyword evidence="2" id="KW-0479">Metal-binding</keyword>
<dbReference type="Proteomes" id="UP000483261">
    <property type="component" value="Unassembled WGS sequence"/>
</dbReference>
<protein>
    <submittedName>
        <fullName evidence="6">Radical SAM protein</fullName>
    </submittedName>
</protein>
<dbReference type="InterPro" id="IPR013785">
    <property type="entry name" value="Aldolase_TIM"/>
</dbReference>
<keyword evidence="4" id="KW-0411">Iron-sulfur</keyword>
<dbReference type="PANTHER" id="PTHR11228:SF7">
    <property type="entry name" value="PQQA PEPTIDE CYCLASE"/>
    <property type="match status" value="1"/>
</dbReference>
<feature type="domain" description="Radical SAM core" evidence="5">
    <location>
        <begin position="1"/>
        <end position="200"/>
    </location>
</feature>
<dbReference type="Pfam" id="PF04055">
    <property type="entry name" value="Radical_SAM"/>
    <property type="match status" value="1"/>
</dbReference>
<dbReference type="GO" id="GO:0051536">
    <property type="term" value="F:iron-sulfur cluster binding"/>
    <property type="evidence" value="ECO:0007669"/>
    <property type="project" value="UniProtKB-KW"/>
</dbReference>
<evidence type="ECO:0000256" key="4">
    <source>
        <dbReference type="ARBA" id="ARBA00023014"/>
    </source>
</evidence>
<accession>A0A6M1RDC3</accession>
<dbReference type="InterPro" id="IPR007197">
    <property type="entry name" value="rSAM"/>
</dbReference>
<reference evidence="6 7" key="1">
    <citation type="submission" date="2020-02" db="EMBL/GenBank/DDBJ databases">
        <title>Whole-genome analyses of novel actinobacteria.</title>
        <authorList>
            <person name="Sahin N."/>
        </authorList>
    </citation>
    <scope>NUCLEOTIDE SEQUENCE [LARGE SCALE GENOMIC DNA]</scope>
    <source>
        <strain evidence="6 7">KC13</strain>
    </source>
</reference>
<evidence type="ECO:0000313" key="6">
    <source>
        <dbReference type="EMBL" id="NGN94277.1"/>
    </source>
</evidence>
<dbReference type="SFLD" id="SFLDG01067">
    <property type="entry name" value="SPASM/twitch_domain_containing"/>
    <property type="match status" value="1"/>
</dbReference>
<dbReference type="AlphaFoldDB" id="A0A6M1RDC3"/>
<dbReference type="InterPro" id="IPR023885">
    <property type="entry name" value="4Fe4S-binding_SPASM_dom"/>
</dbReference>
<dbReference type="GO" id="GO:0046872">
    <property type="term" value="F:metal ion binding"/>
    <property type="evidence" value="ECO:0007669"/>
    <property type="project" value="UniProtKB-KW"/>
</dbReference>
<comment type="caution">
    <text evidence="6">The sequence shown here is derived from an EMBL/GenBank/DDBJ whole genome shotgun (WGS) entry which is preliminary data.</text>
</comment>
<gene>
    <name evidence="6" type="ORF">G5C66_16215</name>
</gene>
<dbReference type="SUPFAM" id="SSF102114">
    <property type="entry name" value="Radical SAM enzymes"/>
    <property type="match status" value="1"/>
</dbReference>
<evidence type="ECO:0000256" key="2">
    <source>
        <dbReference type="ARBA" id="ARBA00022723"/>
    </source>
</evidence>
<dbReference type="Pfam" id="PF13186">
    <property type="entry name" value="SPASM"/>
    <property type="match status" value="1"/>
</dbReference>
<dbReference type="GO" id="GO:0003824">
    <property type="term" value="F:catalytic activity"/>
    <property type="evidence" value="ECO:0007669"/>
    <property type="project" value="InterPro"/>
</dbReference>
<evidence type="ECO:0000313" key="7">
    <source>
        <dbReference type="Proteomes" id="UP000483261"/>
    </source>
</evidence>
<dbReference type="EMBL" id="JAALAA010000013">
    <property type="protein sequence ID" value="NGN94277.1"/>
    <property type="molecule type" value="Genomic_DNA"/>
</dbReference>
<evidence type="ECO:0000256" key="3">
    <source>
        <dbReference type="ARBA" id="ARBA00023004"/>
    </source>
</evidence>
<organism evidence="6 7">
    <name type="scientific">Nocardioides turkmenicus</name>
    <dbReference type="NCBI Taxonomy" id="2711220"/>
    <lineage>
        <taxon>Bacteria</taxon>
        <taxon>Bacillati</taxon>
        <taxon>Actinomycetota</taxon>
        <taxon>Actinomycetes</taxon>
        <taxon>Propionibacteriales</taxon>
        <taxon>Nocardioidaceae</taxon>
        <taxon>Nocardioides</taxon>
    </lineage>
</organism>
<dbReference type="SFLD" id="SFLDS00029">
    <property type="entry name" value="Radical_SAM"/>
    <property type="match status" value="1"/>
</dbReference>
<keyword evidence="7" id="KW-1185">Reference proteome</keyword>
<keyword evidence="3" id="KW-0408">Iron</keyword>
<dbReference type="PANTHER" id="PTHR11228">
    <property type="entry name" value="RADICAL SAM DOMAIN PROTEIN"/>
    <property type="match status" value="1"/>
</dbReference>
<sequence>MEITGRCQLECVHCYAESGPAGNHGTMTVTDWERIIDECVALGVTMVQFIGGEPTLHPDLSALIEYALERGLEVEVFSNLVHVSPVLWKAFDQPGVRLACSWYSTDPGEHQLIVRRNTHARTKDNLAEAVRRGIPVRAGIIGIREGQDVDAAARELADVGVTEFGVDHLRQVGRGLRDRDASIAELCGNCGDGVVAVGPDGSVWPCVFSRWMSAGNVHHATLVDIVTGPAMTQRRTELGFTDHHCDHEHEAEMGEDTVACRPSTPCSPACNPKCHPRCGPACNPNCSPKCSPSCQPCGPGRRCWPFYEH</sequence>
<dbReference type="CDD" id="cd01335">
    <property type="entry name" value="Radical_SAM"/>
    <property type="match status" value="1"/>
</dbReference>
<evidence type="ECO:0000259" key="5">
    <source>
        <dbReference type="PROSITE" id="PS51918"/>
    </source>
</evidence>
<keyword evidence="1" id="KW-0949">S-adenosyl-L-methionine</keyword>
<dbReference type="InterPro" id="IPR050377">
    <property type="entry name" value="Radical_SAM_PqqE_MftC-like"/>
</dbReference>
<dbReference type="InterPro" id="IPR058240">
    <property type="entry name" value="rSAM_sf"/>
</dbReference>
<dbReference type="PROSITE" id="PS51918">
    <property type="entry name" value="RADICAL_SAM"/>
    <property type="match status" value="1"/>
</dbReference>
<proteinExistence type="predicted"/>